<evidence type="ECO:0000256" key="2">
    <source>
        <dbReference type="ARBA" id="ARBA00007783"/>
    </source>
</evidence>
<evidence type="ECO:0000259" key="9">
    <source>
        <dbReference type="Pfam" id="PF01061"/>
    </source>
</evidence>
<feature type="transmembrane region" description="Helical" evidence="8">
    <location>
        <begin position="182"/>
        <end position="198"/>
    </location>
</feature>
<evidence type="ECO:0000313" key="11">
    <source>
        <dbReference type="Proteomes" id="UP001500957"/>
    </source>
</evidence>
<dbReference type="EMBL" id="BAAAHE010000004">
    <property type="protein sequence ID" value="GAA0604871.1"/>
    <property type="molecule type" value="Genomic_DNA"/>
</dbReference>
<dbReference type="PANTHER" id="PTHR30413">
    <property type="entry name" value="INNER MEMBRANE TRANSPORT PERMEASE"/>
    <property type="match status" value="1"/>
</dbReference>
<dbReference type="Pfam" id="PF01061">
    <property type="entry name" value="ABC2_membrane"/>
    <property type="match status" value="1"/>
</dbReference>
<keyword evidence="3" id="KW-0813">Transport</keyword>
<reference evidence="11" key="1">
    <citation type="journal article" date="2019" name="Int. J. Syst. Evol. Microbiol.">
        <title>The Global Catalogue of Microorganisms (GCM) 10K type strain sequencing project: providing services to taxonomists for standard genome sequencing and annotation.</title>
        <authorList>
            <consortium name="The Broad Institute Genomics Platform"/>
            <consortium name="The Broad Institute Genome Sequencing Center for Infectious Disease"/>
            <person name="Wu L."/>
            <person name="Ma J."/>
        </authorList>
    </citation>
    <scope>NUCLEOTIDE SEQUENCE [LARGE SCALE GENOMIC DNA]</scope>
    <source>
        <strain evidence="11">JCM 10671</strain>
    </source>
</reference>
<feature type="transmembrane region" description="Helical" evidence="8">
    <location>
        <begin position="66"/>
        <end position="86"/>
    </location>
</feature>
<protein>
    <recommendedName>
        <fullName evidence="9">ABC-2 type transporter transmembrane domain-containing protein</fullName>
    </recommendedName>
</protein>
<proteinExistence type="inferred from homology"/>
<evidence type="ECO:0000313" key="10">
    <source>
        <dbReference type="EMBL" id="GAA0604871.1"/>
    </source>
</evidence>
<dbReference type="InterPro" id="IPR013525">
    <property type="entry name" value="ABC2_TM"/>
</dbReference>
<keyword evidence="5 8" id="KW-0812">Transmembrane</keyword>
<keyword evidence="6 8" id="KW-1133">Transmembrane helix</keyword>
<organism evidence="10 11">
    <name type="scientific">Sporichthya brevicatena</name>
    <dbReference type="NCBI Taxonomy" id="171442"/>
    <lineage>
        <taxon>Bacteria</taxon>
        <taxon>Bacillati</taxon>
        <taxon>Actinomycetota</taxon>
        <taxon>Actinomycetes</taxon>
        <taxon>Sporichthyales</taxon>
        <taxon>Sporichthyaceae</taxon>
        <taxon>Sporichthya</taxon>
    </lineage>
</organism>
<keyword evidence="11" id="KW-1185">Reference proteome</keyword>
<feature type="transmembrane region" description="Helical" evidence="8">
    <location>
        <begin position="233"/>
        <end position="256"/>
    </location>
</feature>
<comment type="caution">
    <text evidence="10">The sequence shown here is derived from an EMBL/GenBank/DDBJ whole genome shotgun (WGS) entry which is preliminary data.</text>
</comment>
<feature type="transmembrane region" description="Helical" evidence="8">
    <location>
        <begin position="117"/>
        <end position="135"/>
    </location>
</feature>
<comment type="subcellular location">
    <subcellularLocation>
        <location evidence="1">Cell membrane</location>
        <topology evidence="1">Multi-pass membrane protein</topology>
    </subcellularLocation>
</comment>
<accession>A0ABP3RCN1</accession>
<dbReference type="PANTHER" id="PTHR30413:SF10">
    <property type="entry name" value="CAPSULE POLYSACCHARIDE EXPORT INNER-MEMBRANE PROTEIN CTRC"/>
    <property type="match status" value="1"/>
</dbReference>
<evidence type="ECO:0000256" key="8">
    <source>
        <dbReference type="SAM" id="Phobius"/>
    </source>
</evidence>
<feature type="domain" description="ABC-2 type transporter transmembrane" evidence="9">
    <location>
        <begin position="14"/>
        <end position="226"/>
    </location>
</feature>
<comment type="similarity">
    <text evidence="2">Belongs to the ABC-2 integral membrane protein family.</text>
</comment>
<dbReference type="RefSeq" id="WP_344600927.1">
    <property type="nucleotide sequence ID" value="NZ_BAAAHE010000004.1"/>
</dbReference>
<keyword evidence="4" id="KW-1003">Cell membrane</keyword>
<evidence type="ECO:0000256" key="6">
    <source>
        <dbReference type="ARBA" id="ARBA00022989"/>
    </source>
</evidence>
<evidence type="ECO:0000256" key="5">
    <source>
        <dbReference type="ARBA" id="ARBA00022692"/>
    </source>
</evidence>
<feature type="transmembrane region" description="Helical" evidence="8">
    <location>
        <begin position="30"/>
        <end position="51"/>
    </location>
</feature>
<evidence type="ECO:0000256" key="3">
    <source>
        <dbReference type="ARBA" id="ARBA00022448"/>
    </source>
</evidence>
<gene>
    <name evidence="10" type="ORF">GCM10009547_03480</name>
</gene>
<evidence type="ECO:0000256" key="4">
    <source>
        <dbReference type="ARBA" id="ARBA00022475"/>
    </source>
</evidence>
<dbReference type="Proteomes" id="UP001500957">
    <property type="component" value="Unassembled WGS sequence"/>
</dbReference>
<keyword evidence="7 8" id="KW-0472">Membrane</keyword>
<evidence type="ECO:0000256" key="7">
    <source>
        <dbReference type="ARBA" id="ARBA00023136"/>
    </source>
</evidence>
<feature type="transmembrane region" description="Helical" evidence="8">
    <location>
        <begin position="147"/>
        <end position="170"/>
    </location>
</feature>
<sequence>MRRVRAIVQRRRILFLLIGRDLKVRYSDSALGYVWTVLDPLLMGLVYWFVFDVVFNRSKDIAGDPYLLYLLLAMMPFQWASGCISGSTRALAGEARLIRSVDVPRETWILRMIGSKFVEYVFTLPVLVVFIYAYGQDIHWQVVFFPIAMAMQWTVLLGIALTLAPVAVLVPDTERLMRVTNRVLMYMCPVIYGAFAIFDNENIPGIMKEIYGWNPFTTIFTLYRLSVFPDDELPFLVAVRGGISCLVILAFGVYIFRKLEPAVLKEI</sequence>
<name>A0ABP3RCN1_9ACTN</name>
<evidence type="ECO:0000256" key="1">
    <source>
        <dbReference type="ARBA" id="ARBA00004651"/>
    </source>
</evidence>